<dbReference type="AlphaFoldDB" id="A0A931MMF1"/>
<dbReference type="InterPro" id="IPR036866">
    <property type="entry name" value="RibonucZ/Hydroxyglut_hydro"/>
</dbReference>
<dbReference type="SUPFAM" id="SSF56281">
    <property type="entry name" value="Metallo-hydrolase/oxidoreductase"/>
    <property type="match status" value="1"/>
</dbReference>
<protein>
    <submittedName>
        <fullName evidence="1">Uncharacterized protein</fullName>
    </submittedName>
</protein>
<gene>
    <name evidence="1" type="ORF">I5E68_18640</name>
</gene>
<comment type="caution">
    <text evidence="1">The sequence shown here is derived from an EMBL/GenBank/DDBJ whole genome shotgun (WGS) entry which is preliminary data.</text>
</comment>
<sequence length="253" mass="27818">MRQLSDGFWNFRGSFKIAGVLDVGTQMSLVRRANGRFLVLDSYDLAPEDRAELLGLTDNGAAIDAILNVHPFHTLHCEAVHKLFPEARLVGTRRHREQAPHLHWQDGVIEDAATQAEFADDLAFSVPEGVDLVTQDPSVHAGSVLVRHVRSGIVHVDDTLSVLEAPGVLGKVLPQGRLRFHPMLGKALQHREGAADAFARWARQIAGEWSGAPYVCAAHSAVRELTETGWRQEVLHALEAAEKTLAKHRAQHG</sequence>
<name>A0A931MMF1_9SPHN</name>
<dbReference type="Proteomes" id="UP000617634">
    <property type="component" value="Unassembled WGS sequence"/>
</dbReference>
<evidence type="ECO:0000313" key="2">
    <source>
        <dbReference type="Proteomes" id="UP000617634"/>
    </source>
</evidence>
<accession>A0A931MMF1</accession>
<dbReference type="RefSeq" id="WP_197167016.1">
    <property type="nucleotide sequence ID" value="NZ_JADZGI010000005.1"/>
</dbReference>
<evidence type="ECO:0000313" key="1">
    <source>
        <dbReference type="EMBL" id="MBH0114968.1"/>
    </source>
</evidence>
<reference evidence="1" key="1">
    <citation type="submission" date="2020-11" db="EMBL/GenBank/DDBJ databases">
        <title>Novosphingobium aureum sp. nov., a marine bacterium isolated from sediment of a salt flat.</title>
        <authorList>
            <person name="Yoo Y."/>
            <person name="Kim J.-J."/>
        </authorList>
    </citation>
    <scope>NUCLEOTIDE SEQUENCE</scope>
    <source>
        <strain evidence="1">YJ-S2-02</strain>
    </source>
</reference>
<dbReference type="EMBL" id="JADZGI010000005">
    <property type="protein sequence ID" value="MBH0114968.1"/>
    <property type="molecule type" value="Genomic_DNA"/>
</dbReference>
<keyword evidence="2" id="KW-1185">Reference proteome</keyword>
<organism evidence="1 2">
    <name type="scientific">Novosphingobium aureum</name>
    <dbReference type="NCBI Taxonomy" id="2792964"/>
    <lineage>
        <taxon>Bacteria</taxon>
        <taxon>Pseudomonadati</taxon>
        <taxon>Pseudomonadota</taxon>
        <taxon>Alphaproteobacteria</taxon>
        <taxon>Sphingomonadales</taxon>
        <taxon>Sphingomonadaceae</taxon>
        <taxon>Novosphingobium</taxon>
    </lineage>
</organism>
<proteinExistence type="predicted"/>